<dbReference type="PROSITE" id="PS51353">
    <property type="entry name" value="ARSC"/>
    <property type="match status" value="1"/>
</dbReference>
<dbReference type="Gene3D" id="3.40.30.10">
    <property type="entry name" value="Glutaredoxin"/>
    <property type="match status" value="1"/>
</dbReference>
<evidence type="ECO:0000313" key="3">
    <source>
        <dbReference type="EMBL" id="MFC0049989.1"/>
    </source>
</evidence>
<organism evidence="3 4">
    <name type="scientific">Rheinheimera tilapiae</name>
    <dbReference type="NCBI Taxonomy" id="875043"/>
    <lineage>
        <taxon>Bacteria</taxon>
        <taxon>Pseudomonadati</taxon>
        <taxon>Pseudomonadota</taxon>
        <taxon>Gammaproteobacteria</taxon>
        <taxon>Chromatiales</taxon>
        <taxon>Chromatiaceae</taxon>
        <taxon>Rheinheimera</taxon>
    </lineage>
</organism>
<evidence type="ECO:0000256" key="1">
    <source>
        <dbReference type="ARBA" id="ARBA00007198"/>
    </source>
</evidence>
<dbReference type="SUPFAM" id="SSF52833">
    <property type="entry name" value="Thioredoxin-like"/>
    <property type="match status" value="1"/>
</dbReference>
<evidence type="ECO:0000313" key="4">
    <source>
        <dbReference type="Proteomes" id="UP001589813"/>
    </source>
</evidence>
<dbReference type="InterPro" id="IPR036249">
    <property type="entry name" value="Thioredoxin-like_sf"/>
</dbReference>
<dbReference type="PANTHER" id="PTHR30041:SF8">
    <property type="entry name" value="PROTEIN YFFB"/>
    <property type="match status" value="1"/>
</dbReference>
<sequence>MSVVHHDIKIYGIKNCDTMKKARSYLAEQQIAAHFHDYRTDGVPTTELQQAIALLGWEKLINQRGTTWRGLTEADKQISDAAAALALMQRHPAVIKRPLLQRGDQFLVGFDASQYQQFCL</sequence>
<gene>
    <name evidence="3" type="ORF">ACFFJP_16935</name>
</gene>
<dbReference type="NCBIfam" id="TIGR01617">
    <property type="entry name" value="arsC_related"/>
    <property type="match status" value="1"/>
</dbReference>
<dbReference type="Pfam" id="PF03960">
    <property type="entry name" value="ArsC"/>
    <property type="match status" value="1"/>
</dbReference>
<dbReference type="InterPro" id="IPR006660">
    <property type="entry name" value="Arsenate_reductase-like"/>
</dbReference>
<name>A0ABV6BHX8_9GAMM</name>
<accession>A0ABV6BHX8</accession>
<proteinExistence type="inferred from homology"/>
<keyword evidence="4" id="KW-1185">Reference proteome</keyword>
<comment type="similarity">
    <text evidence="1 2">Belongs to the ArsC family.</text>
</comment>
<dbReference type="CDD" id="cd03035">
    <property type="entry name" value="ArsC_Yffb"/>
    <property type="match status" value="1"/>
</dbReference>
<dbReference type="InterPro" id="IPR006504">
    <property type="entry name" value="Tscrpt_reg_Spx/MgsR"/>
</dbReference>
<dbReference type="EMBL" id="JBHLXP010000005">
    <property type="protein sequence ID" value="MFC0049989.1"/>
    <property type="molecule type" value="Genomic_DNA"/>
</dbReference>
<dbReference type="NCBIfam" id="NF008107">
    <property type="entry name" value="PRK10853.1"/>
    <property type="match status" value="1"/>
</dbReference>
<dbReference type="RefSeq" id="WP_377246909.1">
    <property type="nucleotide sequence ID" value="NZ_JBHLXP010000005.1"/>
</dbReference>
<protein>
    <submittedName>
        <fullName evidence="3">ArsC family reductase</fullName>
    </submittedName>
</protein>
<dbReference type="Proteomes" id="UP001589813">
    <property type="component" value="Unassembled WGS sequence"/>
</dbReference>
<comment type="caution">
    <text evidence="3">The sequence shown here is derived from an EMBL/GenBank/DDBJ whole genome shotgun (WGS) entry which is preliminary data.</text>
</comment>
<evidence type="ECO:0000256" key="2">
    <source>
        <dbReference type="PROSITE-ProRule" id="PRU01282"/>
    </source>
</evidence>
<dbReference type="PANTHER" id="PTHR30041">
    <property type="entry name" value="ARSENATE REDUCTASE"/>
    <property type="match status" value="1"/>
</dbReference>
<reference evidence="3 4" key="1">
    <citation type="submission" date="2024-09" db="EMBL/GenBank/DDBJ databases">
        <authorList>
            <person name="Sun Q."/>
            <person name="Mori K."/>
        </authorList>
    </citation>
    <scope>NUCLEOTIDE SEQUENCE [LARGE SCALE GENOMIC DNA]</scope>
    <source>
        <strain evidence="3 4">KCTC 23315</strain>
    </source>
</reference>